<evidence type="ECO:0000256" key="1">
    <source>
        <dbReference type="SAM" id="MobiDB-lite"/>
    </source>
</evidence>
<feature type="region of interest" description="Disordered" evidence="1">
    <location>
        <begin position="1"/>
        <end position="45"/>
    </location>
</feature>
<evidence type="ECO:0000313" key="2">
    <source>
        <dbReference type="EMBL" id="KAK8589436.1"/>
    </source>
</evidence>
<dbReference type="Proteomes" id="UP001472677">
    <property type="component" value="Unassembled WGS sequence"/>
</dbReference>
<evidence type="ECO:0000313" key="3">
    <source>
        <dbReference type="Proteomes" id="UP001472677"/>
    </source>
</evidence>
<feature type="compositionally biased region" description="Polar residues" evidence="1">
    <location>
        <begin position="27"/>
        <end position="37"/>
    </location>
</feature>
<accession>A0ABR2FYT5</accession>
<dbReference type="EMBL" id="JBBPBM010000004">
    <property type="protein sequence ID" value="KAK8589436.1"/>
    <property type="molecule type" value="Genomic_DNA"/>
</dbReference>
<organism evidence="2 3">
    <name type="scientific">Hibiscus sabdariffa</name>
    <name type="common">roselle</name>
    <dbReference type="NCBI Taxonomy" id="183260"/>
    <lineage>
        <taxon>Eukaryota</taxon>
        <taxon>Viridiplantae</taxon>
        <taxon>Streptophyta</taxon>
        <taxon>Embryophyta</taxon>
        <taxon>Tracheophyta</taxon>
        <taxon>Spermatophyta</taxon>
        <taxon>Magnoliopsida</taxon>
        <taxon>eudicotyledons</taxon>
        <taxon>Gunneridae</taxon>
        <taxon>Pentapetalae</taxon>
        <taxon>rosids</taxon>
        <taxon>malvids</taxon>
        <taxon>Malvales</taxon>
        <taxon>Malvaceae</taxon>
        <taxon>Malvoideae</taxon>
        <taxon>Hibiscus</taxon>
    </lineage>
</organism>
<reference evidence="2 3" key="1">
    <citation type="journal article" date="2024" name="G3 (Bethesda)">
        <title>Genome assembly of Hibiscus sabdariffa L. provides insights into metabolisms of medicinal natural products.</title>
        <authorList>
            <person name="Kim T."/>
        </authorList>
    </citation>
    <scope>NUCLEOTIDE SEQUENCE [LARGE SCALE GENOMIC DNA]</scope>
    <source>
        <strain evidence="2">TK-2024</strain>
        <tissue evidence="2">Old leaves</tissue>
    </source>
</reference>
<proteinExistence type="predicted"/>
<name>A0ABR2FYT5_9ROSI</name>
<gene>
    <name evidence="2" type="ORF">V6N12_023833</name>
</gene>
<sequence length="120" mass="13744">MSAGFISQPGGSEHFLFEKHEDDTEEPSSSKSISQATKTEEDLDSEMTAASEFDQLSFLVLWMHTTKWPMLRKLQAYECWNYGRRLSFLFGCRSPSFETTCAYLFALMVAVQGDGLMEYR</sequence>
<comment type="caution">
    <text evidence="2">The sequence shown here is derived from an EMBL/GenBank/DDBJ whole genome shotgun (WGS) entry which is preliminary data.</text>
</comment>
<protein>
    <submittedName>
        <fullName evidence="2">Uncharacterized protein</fullName>
    </submittedName>
</protein>
<keyword evidence="3" id="KW-1185">Reference proteome</keyword>